<dbReference type="PANTHER" id="PTHR23514">
    <property type="entry name" value="BYPASS OF STOP CODON PROTEIN 6"/>
    <property type="match status" value="1"/>
</dbReference>
<feature type="transmembrane region" description="Helical" evidence="5">
    <location>
        <begin position="359"/>
        <end position="379"/>
    </location>
</feature>
<evidence type="ECO:0000256" key="2">
    <source>
        <dbReference type="ARBA" id="ARBA00022692"/>
    </source>
</evidence>
<evidence type="ECO:0000256" key="1">
    <source>
        <dbReference type="ARBA" id="ARBA00004651"/>
    </source>
</evidence>
<dbReference type="GO" id="GO:0022857">
    <property type="term" value="F:transmembrane transporter activity"/>
    <property type="evidence" value="ECO:0007669"/>
    <property type="project" value="InterPro"/>
</dbReference>
<dbReference type="SUPFAM" id="SSF103473">
    <property type="entry name" value="MFS general substrate transporter"/>
    <property type="match status" value="1"/>
</dbReference>
<dbReference type="InterPro" id="IPR036259">
    <property type="entry name" value="MFS_trans_sf"/>
</dbReference>
<dbReference type="Proteomes" id="UP000589626">
    <property type="component" value="Unassembled WGS sequence"/>
</dbReference>
<feature type="transmembrane region" description="Helical" evidence="5">
    <location>
        <begin position="72"/>
        <end position="90"/>
    </location>
</feature>
<feature type="transmembrane region" description="Helical" evidence="5">
    <location>
        <begin position="333"/>
        <end position="353"/>
    </location>
</feature>
<comment type="caution">
    <text evidence="7">The sequence shown here is derived from an EMBL/GenBank/DDBJ whole genome shotgun (WGS) entry which is preliminary data.</text>
</comment>
<dbReference type="CDD" id="cd17393">
    <property type="entry name" value="MFS_MosC_like"/>
    <property type="match status" value="1"/>
</dbReference>
<dbReference type="InterPro" id="IPR011701">
    <property type="entry name" value="MFS"/>
</dbReference>
<accession>A0A7W4VS05</accession>
<sequence length="400" mass="41488">MTSLLHTRNAVALSFALNGFCFATMVSRLPDIRSALDLGNASLGLLLLAISIGSVIALPLSGRLIDRYSAAAVTRFGAVLVSVGLTVAMTGVVTDLIALTAIGFFVDGIGIATWDVSMNVEAAEVEHRLERTIMPRFHAGWSLGSFAGAGIGIPMAALHAPLLLHVPGFAVLAAIATWRAAAAYLPAKEEHPDSATSTGWSPWREPRTLAIGVMVMAFALSEGAANDWLSLALIDGYDVRHWVGVTGFTVFVCSMMAGRLYGPVVLDRYGRAPVLWSSAAAAFAGILLIVFGGSIVLVGIGIVVWGLGASLGFPVGMSAAADDPLRAARRVSAVSTIGYTAFLAGPPLLGLLADHVGTLETLLVIAALMIPAAATVFAARERRAPTSAAAPDQPVGRAEH</sequence>
<protein>
    <submittedName>
        <fullName evidence="7">Putative MFS family arabinose efflux permease</fullName>
    </submittedName>
</protein>
<feature type="transmembrane region" description="Helical" evidence="5">
    <location>
        <begin position="96"/>
        <end position="116"/>
    </location>
</feature>
<feature type="domain" description="Major facilitator superfamily (MFS) profile" evidence="6">
    <location>
        <begin position="7"/>
        <end position="384"/>
    </location>
</feature>
<dbReference type="RefSeq" id="WP_183590728.1">
    <property type="nucleotide sequence ID" value="NZ_JACHWR010000001.1"/>
</dbReference>
<evidence type="ECO:0000313" key="8">
    <source>
        <dbReference type="Proteomes" id="UP000589626"/>
    </source>
</evidence>
<dbReference type="InterPro" id="IPR051788">
    <property type="entry name" value="MFS_Transporter"/>
</dbReference>
<organism evidence="7 8">
    <name type="scientific">Nocardioides soli</name>
    <dbReference type="NCBI Taxonomy" id="1036020"/>
    <lineage>
        <taxon>Bacteria</taxon>
        <taxon>Bacillati</taxon>
        <taxon>Actinomycetota</taxon>
        <taxon>Actinomycetes</taxon>
        <taxon>Propionibacteriales</taxon>
        <taxon>Nocardioidaceae</taxon>
        <taxon>Nocardioides</taxon>
    </lineage>
</organism>
<feature type="transmembrane region" description="Helical" evidence="5">
    <location>
        <begin position="241"/>
        <end position="262"/>
    </location>
</feature>
<feature type="transmembrane region" description="Helical" evidence="5">
    <location>
        <begin position="137"/>
        <end position="158"/>
    </location>
</feature>
<evidence type="ECO:0000259" key="6">
    <source>
        <dbReference type="PROSITE" id="PS50850"/>
    </source>
</evidence>
<dbReference type="GO" id="GO:0005886">
    <property type="term" value="C:plasma membrane"/>
    <property type="evidence" value="ECO:0007669"/>
    <property type="project" value="UniProtKB-SubCell"/>
</dbReference>
<evidence type="ECO:0000256" key="4">
    <source>
        <dbReference type="ARBA" id="ARBA00023136"/>
    </source>
</evidence>
<evidence type="ECO:0000256" key="3">
    <source>
        <dbReference type="ARBA" id="ARBA00022989"/>
    </source>
</evidence>
<dbReference type="PANTHER" id="PTHR23514:SF13">
    <property type="entry name" value="INNER MEMBRANE PROTEIN YBJJ"/>
    <property type="match status" value="1"/>
</dbReference>
<evidence type="ECO:0000256" key="5">
    <source>
        <dbReference type="SAM" id="Phobius"/>
    </source>
</evidence>
<keyword evidence="2 5" id="KW-0812">Transmembrane</keyword>
<name>A0A7W4VS05_9ACTN</name>
<evidence type="ECO:0000313" key="7">
    <source>
        <dbReference type="EMBL" id="MBB3040732.1"/>
    </source>
</evidence>
<keyword evidence="4 5" id="KW-0472">Membrane</keyword>
<proteinExistence type="predicted"/>
<dbReference type="EMBL" id="JACHWR010000001">
    <property type="protein sequence ID" value="MBB3040732.1"/>
    <property type="molecule type" value="Genomic_DNA"/>
</dbReference>
<keyword evidence="3 5" id="KW-1133">Transmembrane helix</keyword>
<dbReference type="InterPro" id="IPR020846">
    <property type="entry name" value="MFS_dom"/>
</dbReference>
<gene>
    <name evidence="7" type="ORF">FHU40_000533</name>
</gene>
<dbReference type="PROSITE" id="PS50850">
    <property type="entry name" value="MFS"/>
    <property type="match status" value="1"/>
</dbReference>
<feature type="transmembrane region" description="Helical" evidence="5">
    <location>
        <begin position="302"/>
        <end position="321"/>
    </location>
</feature>
<keyword evidence="8" id="KW-1185">Reference proteome</keyword>
<reference evidence="7 8" key="1">
    <citation type="submission" date="2020-08" db="EMBL/GenBank/DDBJ databases">
        <title>Sequencing the genomes of 1000 actinobacteria strains.</title>
        <authorList>
            <person name="Klenk H.-P."/>
        </authorList>
    </citation>
    <scope>NUCLEOTIDE SEQUENCE [LARGE SCALE GENOMIC DNA]</scope>
    <source>
        <strain evidence="7 8">DSM 105498</strain>
    </source>
</reference>
<feature type="transmembrane region" description="Helical" evidence="5">
    <location>
        <begin position="38"/>
        <end position="60"/>
    </location>
</feature>
<dbReference type="AlphaFoldDB" id="A0A7W4VS05"/>
<dbReference type="Pfam" id="PF07690">
    <property type="entry name" value="MFS_1"/>
    <property type="match status" value="1"/>
</dbReference>
<comment type="subcellular location">
    <subcellularLocation>
        <location evidence="1">Cell membrane</location>
        <topology evidence="1">Multi-pass membrane protein</topology>
    </subcellularLocation>
</comment>
<feature type="transmembrane region" description="Helical" evidence="5">
    <location>
        <begin position="274"/>
        <end position="296"/>
    </location>
</feature>
<dbReference type="Gene3D" id="1.20.1250.20">
    <property type="entry name" value="MFS general substrate transporter like domains"/>
    <property type="match status" value="2"/>
</dbReference>